<organism evidence="1 2">
    <name type="scientific">Coccomyxa viridis</name>
    <dbReference type="NCBI Taxonomy" id="1274662"/>
    <lineage>
        <taxon>Eukaryota</taxon>
        <taxon>Viridiplantae</taxon>
        <taxon>Chlorophyta</taxon>
        <taxon>core chlorophytes</taxon>
        <taxon>Trebouxiophyceae</taxon>
        <taxon>Trebouxiophyceae incertae sedis</taxon>
        <taxon>Coccomyxaceae</taxon>
        <taxon>Coccomyxa</taxon>
    </lineage>
</organism>
<reference evidence="1 2" key="1">
    <citation type="submission" date="2023-10" db="EMBL/GenBank/DDBJ databases">
        <authorList>
            <person name="Maclean D."/>
            <person name="Macfadyen A."/>
        </authorList>
    </citation>
    <scope>NUCLEOTIDE SEQUENCE [LARGE SCALE GENOMIC DNA]</scope>
</reference>
<protein>
    <submittedName>
        <fullName evidence="1">Uncharacterized protein</fullName>
    </submittedName>
</protein>
<dbReference type="AlphaFoldDB" id="A0AAV1IKI6"/>
<dbReference type="Proteomes" id="UP001314263">
    <property type="component" value="Unassembled WGS sequence"/>
</dbReference>
<evidence type="ECO:0000313" key="2">
    <source>
        <dbReference type="Proteomes" id="UP001314263"/>
    </source>
</evidence>
<proteinExistence type="predicted"/>
<evidence type="ECO:0000313" key="1">
    <source>
        <dbReference type="EMBL" id="CAK0786545.1"/>
    </source>
</evidence>
<comment type="caution">
    <text evidence="1">The sequence shown here is derived from an EMBL/GenBank/DDBJ whole genome shotgun (WGS) entry which is preliminary data.</text>
</comment>
<accession>A0AAV1IKI6</accession>
<dbReference type="EMBL" id="CAUYUE010000015">
    <property type="protein sequence ID" value="CAK0786545.1"/>
    <property type="molecule type" value="Genomic_DNA"/>
</dbReference>
<keyword evidence="2" id="KW-1185">Reference proteome</keyword>
<sequence length="184" mass="19517">MIHVFIEKELESGSREESILLVSPARPDGPLEGGFCRNGGHRTCGPRGRCGLATAALEFQGGVGVGIIRAPAQGEVLGTVTAGLGAVHTALQMLRSYLSLESHAKVYMIALRQLGRLKQEDETAFDSIYAHIPYVPLDRDGREQANVPGMTAFLKAGRALLLLGLCQPGTSLSASNAARDLPQP</sequence>
<name>A0AAV1IKI6_9CHLO</name>
<gene>
    <name evidence="1" type="ORF">CVIRNUC_009758</name>
</gene>